<dbReference type="EMBL" id="KQ234946">
    <property type="protein sequence ID" value="KMZ83242.1"/>
    <property type="molecule type" value="Genomic_DNA"/>
</dbReference>
<sequence length="328" mass="37918">MKIILVHIYGRNITLSSNQYSFLNKIWDVYDEFDETTKGNEHEKWYIGVCDPIIRTYVKDKEKYKNFCMQLVRNLGCYPGDNKYLKPSSSRCQILYYWIYNSMKKHNIPDDVIKECFKDYIRIMGIIKEKANCNYHSYDELYKEPMSLILLDIFESSIVTIRNVLMSSDESPKIPYQNYVCEFVKTHKDVYKKYCPNSDPNDIKGQTTCSRLSTLKQIYEYYFFNLEGLNTKVPPLDDTDEDYFSKCTSEEKLSAISEVADHKLSELSPSRGYNGEISLNPLPSVDINGENRGNRVSSTVSTTLGTVAGASSILALLYKVNTKFHLNA</sequence>
<gene>
    <name evidence="1" type="ORF">PVBG_05212</name>
</gene>
<evidence type="ECO:0008006" key="3">
    <source>
        <dbReference type="Google" id="ProtNLM"/>
    </source>
</evidence>
<evidence type="ECO:0000313" key="2">
    <source>
        <dbReference type="Proteomes" id="UP000053327"/>
    </source>
</evidence>
<proteinExistence type="predicted"/>
<organism evidence="1 2">
    <name type="scientific">Plasmodium vivax (strain Brazil I)</name>
    <dbReference type="NCBI Taxonomy" id="1033975"/>
    <lineage>
        <taxon>Eukaryota</taxon>
        <taxon>Sar</taxon>
        <taxon>Alveolata</taxon>
        <taxon>Apicomplexa</taxon>
        <taxon>Aconoidasida</taxon>
        <taxon>Haemosporida</taxon>
        <taxon>Plasmodiidae</taxon>
        <taxon>Plasmodium</taxon>
        <taxon>Plasmodium (Plasmodium)</taxon>
    </lineage>
</organism>
<name>A0A0J9SMK1_PLAV1</name>
<reference evidence="1 2" key="1">
    <citation type="submission" date="2011-08" db="EMBL/GenBank/DDBJ databases">
        <title>The Genome Sequence of Plasmodium vivax Brazil I.</title>
        <authorList>
            <consortium name="The Broad Institute Genome Sequencing Platform"/>
            <consortium name="The Broad Institute Genome Sequencing Center for Infectious Disease"/>
            <person name="Neafsey D."/>
            <person name="Carlton J."/>
            <person name="Barnwell J."/>
            <person name="Collins W."/>
            <person name="Escalante A."/>
            <person name="Mullikin J."/>
            <person name="Saul A."/>
            <person name="Guigo R."/>
            <person name="Camara F."/>
            <person name="Young S.K."/>
            <person name="Zeng Q."/>
            <person name="Gargeya S."/>
            <person name="Fitzgerald M."/>
            <person name="Haas B."/>
            <person name="Abouelleil A."/>
            <person name="Alvarado L."/>
            <person name="Arachchi H.M."/>
            <person name="Berlin A."/>
            <person name="Brown A."/>
            <person name="Chapman S.B."/>
            <person name="Chen Z."/>
            <person name="Dunbar C."/>
            <person name="Freedman E."/>
            <person name="Gearin G."/>
            <person name="Gellesch M."/>
            <person name="Goldberg J."/>
            <person name="Griggs A."/>
            <person name="Gujja S."/>
            <person name="Heiman D."/>
            <person name="Howarth C."/>
            <person name="Larson L."/>
            <person name="Lui A."/>
            <person name="MacDonald P.J.P."/>
            <person name="Montmayeur A."/>
            <person name="Murphy C."/>
            <person name="Neiman D."/>
            <person name="Pearson M."/>
            <person name="Priest M."/>
            <person name="Roberts A."/>
            <person name="Saif S."/>
            <person name="Shea T."/>
            <person name="Shenoy N."/>
            <person name="Sisk P."/>
            <person name="Stolte C."/>
            <person name="Sykes S."/>
            <person name="Wortman J."/>
            <person name="Nusbaum C."/>
            <person name="Birren B."/>
        </authorList>
    </citation>
    <scope>NUCLEOTIDE SEQUENCE [LARGE SCALE GENOMIC DNA]</scope>
    <source>
        <strain evidence="1 2">Brazil I</strain>
    </source>
</reference>
<dbReference type="AlphaFoldDB" id="A0A0J9SMK1"/>
<dbReference type="Proteomes" id="UP000053327">
    <property type="component" value="Unassembled WGS sequence"/>
</dbReference>
<protein>
    <recommendedName>
        <fullName evidence="3">Variable surface protein Vir7-like protein</fullName>
    </recommendedName>
</protein>
<accession>A0A0J9SMK1</accession>
<evidence type="ECO:0000313" key="1">
    <source>
        <dbReference type="EMBL" id="KMZ83242.1"/>
    </source>
</evidence>